<accession>A0A2A9NKI9</accession>
<protein>
    <submittedName>
        <fullName evidence="2">Uncharacterized protein</fullName>
    </submittedName>
</protein>
<keyword evidence="3" id="KW-1185">Reference proteome</keyword>
<dbReference type="Proteomes" id="UP000242287">
    <property type="component" value="Unassembled WGS sequence"/>
</dbReference>
<proteinExistence type="predicted"/>
<gene>
    <name evidence="2" type="ORF">AMATHDRAFT_5981</name>
</gene>
<name>A0A2A9NKI9_9AGAR</name>
<sequence length="162" mass="18437">MAKKDAFEDYLNTKDFDYYVQHAKDQLTSPAVSSAKKTNIKAILQDAEKVKWQLKHRVDDDGSILPDSPPPSPCPKEKTKPKKPTKQITAEMTRKGNTPNTRHLQKLLNEMNVNNGQKIMQEIHKISNKDKIHSAKQQLVKPQTDKPSYAQKSAPKTQKDPH</sequence>
<evidence type="ECO:0000256" key="1">
    <source>
        <dbReference type="SAM" id="MobiDB-lite"/>
    </source>
</evidence>
<feature type="compositionally biased region" description="Polar residues" evidence="1">
    <location>
        <begin position="87"/>
        <end position="101"/>
    </location>
</feature>
<organism evidence="2 3">
    <name type="scientific">Amanita thiersii Skay4041</name>
    <dbReference type="NCBI Taxonomy" id="703135"/>
    <lineage>
        <taxon>Eukaryota</taxon>
        <taxon>Fungi</taxon>
        <taxon>Dikarya</taxon>
        <taxon>Basidiomycota</taxon>
        <taxon>Agaricomycotina</taxon>
        <taxon>Agaricomycetes</taxon>
        <taxon>Agaricomycetidae</taxon>
        <taxon>Agaricales</taxon>
        <taxon>Pluteineae</taxon>
        <taxon>Amanitaceae</taxon>
        <taxon>Amanita</taxon>
    </lineage>
</organism>
<reference evidence="2 3" key="1">
    <citation type="submission" date="2014-02" db="EMBL/GenBank/DDBJ databases">
        <title>Transposable element dynamics among asymbiotic and ectomycorrhizal Amanita fungi.</title>
        <authorList>
            <consortium name="DOE Joint Genome Institute"/>
            <person name="Hess J."/>
            <person name="Skrede I."/>
            <person name="Wolfe B."/>
            <person name="LaButti K."/>
            <person name="Ohm R.A."/>
            <person name="Grigoriev I.V."/>
            <person name="Pringle A."/>
        </authorList>
    </citation>
    <scope>NUCLEOTIDE SEQUENCE [LARGE SCALE GENOMIC DNA]</scope>
    <source>
        <strain evidence="2 3">SKay4041</strain>
    </source>
</reference>
<feature type="region of interest" description="Disordered" evidence="1">
    <location>
        <begin position="58"/>
        <end position="101"/>
    </location>
</feature>
<dbReference type="AlphaFoldDB" id="A0A2A9NKI9"/>
<feature type="region of interest" description="Disordered" evidence="1">
    <location>
        <begin position="128"/>
        <end position="162"/>
    </location>
</feature>
<evidence type="ECO:0000313" key="2">
    <source>
        <dbReference type="EMBL" id="PFH48266.1"/>
    </source>
</evidence>
<dbReference type="EMBL" id="KZ302070">
    <property type="protein sequence ID" value="PFH48266.1"/>
    <property type="molecule type" value="Genomic_DNA"/>
</dbReference>
<evidence type="ECO:0000313" key="3">
    <source>
        <dbReference type="Proteomes" id="UP000242287"/>
    </source>
</evidence>